<gene>
    <name evidence="8" type="ORF">CTDIVETGP_1732</name>
</gene>
<evidence type="ECO:0000256" key="3">
    <source>
        <dbReference type="ARBA" id="ARBA00023054"/>
    </source>
</evidence>
<name>W6NHX4_CLOTY</name>
<dbReference type="GO" id="GO:0005576">
    <property type="term" value="C:extracellular region"/>
    <property type="evidence" value="ECO:0007669"/>
    <property type="project" value="UniProtKB-SubCell"/>
</dbReference>
<evidence type="ECO:0000256" key="5">
    <source>
        <dbReference type="RuleBase" id="RU362066"/>
    </source>
</evidence>
<keyword evidence="8" id="KW-0282">Flagellum</keyword>
<organism evidence="8 9">
    <name type="scientific">Clostridium tyrobutyricum DIVETGP</name>
    <dbReference type="NCBI Taxonomy" id="1408889"/>
    <lineage>
        <taxon>Bacteria</taxon>
        <taxon>Bacillati</taxon>
        <taxon>Bacillota</taxon>
        <taxon>Clostridia</taxon>
        <taxon>Eubacteriales</taxon>
        <taxon>Clostridiaceae</taxon>
        <taxon>Clostridium</taxon>
    </lineage>
</organism>
<keyword evidence="4 5" id="KW-0975">Bacterial flagellum</keyword>
<keyword evidence="3" id="KW-0175">Coiled coil</keyword>
<evidence type="ECO:0000256" key="2">
    <source>
        <dbReference type="ARBA" id="ARBA00011255"/>
    </source>
</evidence>
<dbReference type="EMBL" id="CBXI010000031">
    <property type="protein sequence ID" value="CDL91662.1"/>
    <property type="molecule type" value="Genomic_DNA"/>
</dbReference>
<comment type="similarity">
    <text evidence="1 5">Belongs to the FliD family.</text>
</comment>
<comment type="function">
    <text evidence="5">Required for morphogenesis and for the elongation of the flagellar filament by facilitating polymerization of the flagellin monomers at the tip of growing filament. Forms a capping structure, which prevents flagellin subunits (transported through the central channel of the flagellum) from leaking out without polymerization at the distal end.</text>
</comment>
<protein>
    <recommendedName>
        <fullName evidence="5">Flagellar hook-associated protein 2</fullName>
        <shortName evidence="5">HAP2</shortName>
    </recommendedName>
    <alternativeName>
        <fullName evidence="5">Flagellar cap protein</fullName>
    </alternativeName>
</protein>
<dbReference type="Pfam" id="PF02465">
    <property type="entry name" value="FliD_N"/>
    <property type="match status" value="1"/>
</dbReference>
<comment type="subunit">
    <text evidence="2 5">Homopentamer.</text>
</comment>
<dbReference type="AlphaFoldDB" id="W6NHX4"/>
<dbReference type="GO" id="GO:0009421">
    <property type="term" value="C:bacterial-type flagellum filament cap"/>
    <property type="evidence" value="ECO:0007669"/>
    <property type="project" value="InterPro"/>
</dbReference>
<feature type="domain" description="Flagellar hook-associated protein 2 C-terminal" evidence="7">
    <location>
        <begin position="328"/>
        <end position="622"/>
    </location>
</feature>
<dbReference type="Pfam" id="PF07195">
    <property type="entry name" value="FliD_C"/>
    <property type="match status" value="1"/>
</dbReference>
<dbReference type="InterPro" id="IPR003481">
    <property type="entry name" value="FliD_N"/>
</dbReference>
<comment type="subcellular location">
    <subcellularLocation>
        <location evidence="5">Secreted</location>
    </subcellularLocation>
    <subcellularLocation>
        <location evidence="5">Bacterial flagellum</location>
    </subcellularLocation>
</comment>
<sequence>MADSTSSMPVGTTGAGGGNMLRITGLNTGLDVDAMVKKMLTADQTKVDNAKKQQQLIQWRQEAYQSIIKDVKDLQNAYFDVTNSSNYLLSSNSYNNMTAASSDATIASAKASATSVAGTYKIKVDQLAQAATISGNQYLVSDVSGWKGGSITFNSTPITLDDSSTSASELVDKINSSIKSSDLSGKVTASLVTSDGKDYIKFTSTSENTISMSSSDIDDIGEKSKNLISASSNSNTKLTELGIDANTYSLTLNGSSFDITVTDSSTIQDLVDSIKNGTDGKVTARFNELTGQFSIQTAATGSSAALSVTGDTGILNKLGLETGKTATGTDAKVSIKEPGSSEYIDTTQSSNNFTINGVSYSITEETTDPVSISVTQDTSKVHDLITNFIDKYNNLIGEIQDKLSEKKDYDYSPLTDSQKSSMSDTDITNWETKAKEGILRNDDNLEQLLNDLTSAFSSPVLGSNNKNVSTLYFGNIGSNSIGIDTSDDVTQGGKLSIVDDAKFTDALTNHADEIMKLFTTTSDSKNSTDKFNQSGIFQRISNIITSNVGVIGSTYNSGTLTKYANLQDDYSISGGGGTGTLPDQIYQQQLLISTLTDRMNDDQTKYYNQFTQLETAMETLNAQQSTLSMYLS</sequence>
<evidence type="ECO:0000256" key="1">
    <source>
        <dbReference type="ARBA" id="ARBA00009764"/>
    </source>
</evidence>
<proteinExistence type="inferred from homology"/>
<keyword evidence="9" id="KW-1185">Reference proteome</keyword>
<dbReference type="PANTHER" id="PTHR30288">
    <property type="entry name" value="FLAGELLAR CAP/ASSEMBLY PROTEIN FLID"/>
    <property type="match status" value="1"/>
</dbReference>
<feature type="domain" description="Flagellar hook-associated protein 2 N-terminal" evidence="6">
    <location>
        <begin position="28"/>
        <end position="131"/>
    </location>
</feature>
<dbReference type="GO" id="GO:0009424">
    <property type="term" value="C:bacterial-type flagellum hook"/>
    <property type="evidence" value="ECO:0007669"/>
    <property type="project" value="UniProtKB-UniRule"/>
</dbReference>
<accession>W6NHX4</accession>
<keyword evidence="8" id="KW-0966">Cell projection</keyword>
<reference evidence="8" key="1">
    <citation type="journal article" date="2015" name="Genome Announc.">
        <title>Draft Genome Sequence of Clostridium tyrobutyricum Strain DIVETGP, Isolated from Cow's Milk for Grana Padano Production.</title>
        <authorList>
            <person name="Soggiu A."/>
            <person name="Piras C."/>
            <person name="Gaiarsa S."/>
            <person name="Sassera D."/>
            <person name="Roncada P."/>
            <person name="Bendixen E."/>
            <person name="Brasca M."/>
            <person name="Bonizzi L."/>
        </authorList>
    </citation>
    <scope>NUCLEOTIDE SEQUENCE [LARGE SCALE GENOMIC DNA]</scope>
    <source>
        <strain evidence="8">DIVETGP</strain>
    </source>
</reference>
<dbReference type="PANTHER" id="PTHR30288:SF0">
    <property type="entry name" value="FLAGELLAR HOOK-ASSOCIATED PROTEIN 2"/>
    <property type="match status" value="1"/>
</dbReference>
<evidence type="ECO:0000313" key="8">
    <source>
        <dbReference type="EMBL" id="CDL91662.1"/>
    </source>
</evidence>
<dbReference type="GO" id="GO:0007155">
    <property type="term" value="P:cell adhesion"/>
    <property type="evidence" value="ECO:0007669"/>
    <property type="project" value="InterPro"/>
</dbReference>
<keyword evidence="5" id="KW-0964">Secreted</keyword>
<dbReference type="InterPro" id="IPR040026">
    <property type="entry name" value="FliD"/>
</dbReference>
<comment type="caution">
    <text evidence="8">The sequence shown here is derived from an EMBL/GenBank/DDBJ whole genome shotgun (WGS) entry which is preliminary data.</text>
</comment>
<evidence type="ECO:0000256" key="4">
    <source>
        <dbReference type="ARBA" id="ARBA00023143"/>
    </source>
</evidence>
<dbReference type="Proteomes" id="UP000019482">
    <property type="component" value="Unassembled WGS sequence"/>
</dbReference>
<dbReference type="RefSeq" id="WP_017895207.1">
    <property type="nucleotide sequence ID" value="NZ_CBXI010000031.1"/>
</dbReference>
<evidence type="ECO:0000259" key="7">
    <source>
        <dbReference type="Pfam" id="PF07195"/>
    </source>
</evidence>
<evidence type="ECO:0000259" key="6">
    <source>
        <dbReference type="Pfam" id="PF02465"/>
    </source>
</evidence>
<evidence type="ECO:0000313" key="9">
    <source>
        <dbReference type="Proteomes" id="UP000019482"/>
    </source>
</evidence>
<keyword evidence="8" id="KW-0969">Cilium</keyword>
<dbReference type="GO" id="GO:0071973">
    <property type="term" value="P:bacterial-type flagellum-dependent cell motility"/>
    <property type="evidence" value="ECO:0007669"/>
    <property type="project" value="TreeGrafter"/>
</dbReference>
<dbReference type="InterPro" id="IPR010809">
    <property type="entry name" value="FliD_C"/>
</dbReference>
<dbReference type="GeneID" id="29417960"/>